<sequence length="116" mass="12635">MNRPPVGQRLKRGHDGPSGGTCVPRSDCSRPHRSADPSAGRHNRREAGAPRVVSHRPHRSRLQTETNCLWAPRAGAGSRVRERCAARVPGGHTRVSRPHTATASGPFARDLRSRKA</sequence>
<dbReference type="Proteomes" id="UP000503447">
    <property type="component" value="Chromosome"/>
</dbReference>
<evidence type="ECO:0000313" key="2">
    <source>
        <dbReference type="EMBL" id="QJW93863.1"/>
    </source>
</evidence>
<organism evidence="2 3">
    <name type="scientific">Frigoriglobus tundricola</name>
    <dbReference type="NCBI Taxonomy" id="2774151"/>
    <lineage>
        <taxon>Bacteria</taxon>
        <taxon>Pseudomonadati</taxon>
        <taxon>Planctomycetota</taxon>
        <taxon>Planctomycetia</taxon>
        <taxon>Gemmatales</taxon>
        <taxon>Gemmataceae</taxon>
        <taxon>Frigoriglobus</taxon>
    </lineage>
</organism>
<protein>
    <submittedName>
        <fullName evidence="2">Uncharacterized protein</fullName>
    </submittedName>
</protein>
<proteinExistence type="predicted"/>
<feature type="region of interest" description="Disordered" evidence="1">
    <location>
        <begin position="1"/>
        <end position="116"/>
    </location>
</feature>
<dbReference type="EMBL" id="CP053452">
    <property type="protein sequence ID" value="QJW93863.1"/>
    <property type="molecule type" value="Genomic_DNA"/>
</dbReference>
<accession>A0A6M5YKQ8</accession>
<evidence type="ECO:0000313" key="3">
    <source>
        <dbReference type="Proteomes" id="UP000503447"/>
    </source>
</evidence>
<reference evidence="3" key="1">
    <citation type="submission" date="2020-05" db="EMBL/GenBank/DDBJ databases">
        <title>Frigoriglobus tundricola gen. nov., sp. nov., a psychrotolerant cellulolytic planctomycete of the family Gemmataceae with two divergent copies of 16S rRNA gene.</title>
        <authorList>
            <person name="Kulichevskaya I.S."/>
            <person name="Ivanova A.A."/>
            <person name="Naumoff D.G."/>
            <person name="Beletsky A.V."/>
            <person name="Rijpstra W.I.C."/>
            <person name="Sinninghe Damste J.S."/>
            <person name="Mardanov A.V."/>
            <person name="Ravin N.V."/>
            <person name="Dedysh S.N."/>
        </authorList>
    </citation>
    <scope>NUCLEOTIDE SEQUENCE [LARGE SCALE GENOMIC DNA]</scope>
    <source>
        <strain evidence="3">PL17</strain>
    </source>
</reference>
<name>A0A6M5YKQ8_9BACT</name>
<keyword evidence="3" id="KW-1185">Reference proteome</keyword>
<dbReference type="KEGG" id="ftj:FTUN_1377"/>
<gene>
    <name evidence="2" type="ORF">FTUN_1377</name>
</gene>
<evidence type="ECO:0000256" key="1">
    <source>
        <dbReference type="SAM" id="MobiDB-lite"/>
    </source>
</evidence>
<dbReference type="AlphaFoldDB" id="A0A6M5YKQ8"/>